<evidence type="ECO:0000256" key="2">
    <source>
        <dbReference type="ARBA" id="ARBA00022598"/>
    </source>
</evidence>
<proteinExistence type="predicted"/>
<dbReference type="InterPro" id="IPR022310">
    <property type="entry name" value="NAD/GMP_synthase"/>
</dbReference>
<name>X0UDN8_9ZZZZ</name>
<accession>X0UDN8</accession>
<evidence type="ECO:0000313" key="7">
    <source>
        <dbReference type="EMBL" id="GAG03889.1"/>
    </source>
</evidence>
<comment type="caution">
    <text evidence="7">The sequence shown here is derived from an EMBL/GenBank/DDBJ whole genome shotgun (WGS) entry which is preliminary data.</text>
</comment>
<sequence>MDTARLAEKLISWIRERVSASGRKGVVLGLSGGVDSSLAAVLCQQTLPQNTLGIIMPCYSNPEDREHALTLASKFTIPTKTVVLDSVYDALLK</sequence>
<evidence type="ECO:0000256" key="5">
    <source>
        <dbReference type="ARBA" id="ARBA00023027"/>
    </source>
</evidence>
<gene>
    <name evidence="7" type="ORF">S01H1_32528</name>
</gene>
<reference evidence="7" key="1">
    <citation type="journal article" date="2014" name="Front. Microbiol.">
        <title>High frequency of phylogenetically diverse reductive dehalogenase-homologous genes in deep subseafloor sedimentary metagenomes.</title>
        <authorList>
            <person name="Kawai M."/>
            <person name="Futagami T."/>
            <person name="Toyoda A."/>
            <person name="Takaki Y."/>
            <person name="Nishi S."/>
            <person name="Hori S."/>
            <person name="Arai W."/>
            <person name="Tsubouchi T."/>
            <person name="Morono Y."/>
            <person name="Uchiyama I."/>
            <person name="Ito T."/>
            <person name="Fujiyama A."/>
            <person name="Inagaki F."/>
            <person name="Takami H."/>
        </authorList>
    </citation>
    <scope>NUCLEOTIDE SEQUENCE</scope>
    <source>
        <strain evidence="7">Expedition CK06-06</strain>
    </source>
</reference>
<comment type="pathway">
    <text evidence="1">Cofactor biosynthesis; NAD(+) biosynthesis.</text>
</comment>
<evidence type="ECO:0000256" key="1">
    <source>
        <dbReference type="ARBA" id="ARBA00004790"/>
    </source>
</evidence>
<evidence type="ECO:0000259" key="6">
    <source>
        <dbReference type="Pfam" id="PF02540"/>
    </source>
</evidence>
<dbReference type="GO" id="GO:0003952">
    <property type="term" value="F:NAD+ synthase (glutamine-hydrolyzing) activity"/>
    <property type="evidence" value="ECO:0007669"/>
    <property type="project" value="InterPro"/>
</dbReference>
<feature type="domain" description="NAD/GMP synthase" evidence="6">
    <location>
        <begin position="8"/>
        <end position="91"/>
    </location>
</feature>
<dbReference type="Pfam" id="PF02540">
    <property type="entry name" value="NAD_synthase"/>
    <property type="match status" value="1"/>
</dbReference>
<evidence type="ECO:0000256" key="3">
    <source>
        <dbReference type="ARBA" id="ARBA00022741"/>
    </source>
</evidence>
<organism evidence="7">
    <name type="scientific">marine sediment metagenome</name>
    <dbReference type="NCBI Taxonomy" id="412755"/>
    <lineage>
        <taxon>unclassified sequences</taxon>
        <taxon>metagenomes</taxon>
        <taxon>ecological metagenomes</taxon>
    </lineage>
</organism>
<dbReference type="AlphaFoldDB" id="X0UDN8"/>
<dbReference type="GO" id="GO:0005524">
    <property type="term" value="F:ATP binding"/>
    <property type="evidence" value="ECO:0007669"/>
    <property type="project" value="UniProtKB-KW"/>
</dbReference>
<keyword evidence="4" id="KW-0067">ATP-binding</keyword>
<feature type="non-terminal residue" evidence="7">
    <location>
        <position position="93"/>
    </location>
</feature>
<dbReference type="NCBIfam" id="TIGR00552">
    <property type="entry name" value="nadE"/>
    <property type="match status" value="1"/>
</dbReference>
<dbReference type="SUPFAM" id="SSF52402">
    <property type="entry name" value="Adenine nucleotide alpha hydrolases-like"/>
    <property type="match status" value="1"/>
</dbReference>
<keyword evidence="3" id="KW-0547">Nucleotide-binding</keyword>
<dbReference type="UniPathway" id="UPA00253"/>
<keyword evidence="5" id="KW-0520">NAD</keyword>
<dbReference type="InterPro" id="IPR003694">
    <property type="entry name" value="NAD_synthase"/>
</dbReference>
<evidence type="ECO:0000256" key="4">
    <source>
        <dbReference type="ARBA" id="ARBA00022840"/>
    </source>
</evidence>
<dbReference type="GO" id="GO:0009435">
    <property type="term" value="P:NAD+ biosynthetic process"/>
    <property type="evidence" value="ECO:0007669"/>
    <property type="project" value="UniProtKB-UniPathway"/>
</dbReference>
<keyword evidence="2" id="KW-0436">Ligase</keyword>
<dbReference type="InterPro" id="IPR014729">
    <property type="entry name" value="Rossmann-like_a/b/a_fold"/>
</dbReference>
<protein>
    <recommendedName>
        <fullName evidence="6">NAD/GMP synthase domain-containing protein</fullName>
    </recommendedName>
</protein>
<dbReference type="GO" id="GO:0004359">
    <property type="term" value="F:glutaminase activity"/>
    <property type="evidence" value="ECO:0007669"/>
    <property type="project" value="InterPro"/>
</dbReference>
<dbReference type="CDD" id="cd00553">
    <property type="entry name" value="NAD_synthase"/>
    <property type="match status" value="1"/>
</dbReference>
<dbReference type="GO" id="GO:0005737">
    <property type="term" value="C:cytoplasm"/>
    <property type="evidence" value="ECO:0007669"/>
    <property type="project" value="InterPro"/>
</dbReference>
<dbReference type="Gene3D" id="3.40.50.620">
    <property type="entry name" value="HUPs"/>
    <property type="match status" value="1"/>
</dbReference>
<dbReference type="EMBL" id="BARS01020146">
    <property type="protein sequence ID" value="GAG03889.1"/>
    <property type="molecule type" value="Genomic_DNA"/>
</dbReference>